<accession>A0A4Y2EXN4</accession>
<comment type="caution">
    <text evidence="5">The sequence shown here is derived from an EMBL/GenBank/DDBJ whole genome shotgun (WGS) entry which is preliminary data.</text>
</comment>
<name>A0A4Y2EXN4_ARAVE</name>
<dbReference type="SUPFAM" id="SSF57535">
    <property type="entry name" value="Complement control module/SCR domain"/>
    <property type="match status" value="1"/>
</dbReference>
<dbReference type="Gene3D" id="2.10.70.10">
    <property type="entry name" value="Complement Module, domain 1"/>
    <property type="match status" value="1"/>
</dbReference>
<keyword evidence="3" id="KW-1133">Transmembrane helix</keyword>
<evidence type="ECO:0000313" key="5">
    <source>
        <dbReference type="EMBL" id="GBM32776.1"/>
    </source>
</evidence>
<feature type="transmembrane region" description="Helical" evidence="3">
    <location>
        <begin position="149"/>
        <end position="173"/>
    </location>
</feature>
<evidence type="ECO:0000313" key="6">
    <source>
        <dbReference type="Proteomes" id="UP000499080"/>
    </source>
</evidence>
<dbReference type="SMART" id="SM00032">
    <property type="entry name" value="CCP"/>
    <property type="match status" value="1"/>
</dbReference>
<comment type="caution">
    <text evidence="2">Lacks conserved residue(s) required for the propagation of feature annotation.</text>
</comment>
<evidence type="ECO:0000256" key="3">
    <source>
        <dbReference type="SAM" id="Phobius"/>
    </source>
</evidence>
<dbReference type="OrthoDB" id="406096at2759"/>
<dbReference type="AlphaFoldDB" id="A0A4Y2EXN4"/>
<evidence type="ECO:0000256" key="2">
    <source>
        <dbReference type="PROSITE-ProRule" id="PRU00302"/>
    </source>
</evidence>
<dbReference type="EMBL" id="BGPR01000717">
    <property type="protein sequence ID" value="GBM32776.1"/>
    <property type="molecule type" value="Genomic_DNA"/>
</dbReference>
<reference evidence="5 6" key="1">
    <citation type="journal article" date="2019" name="Sci. Rep.">
        <title>Orb-weaving spider Araneus ventricosus genome elucidates the spidroin gene catalogue.</title>
        <authorList>
            <person name="Kono N."/>
            <person name="Nakamura H."/>
            <person name="Ohtoshi R."/>
            <person name="Moran D.A.P."/>
            <person name="Shinohara A."/>
            <person name="Yoshida Y."/>
            <person name="Fujiwara M."/>
            <person name="Mori M."/>
            <person name="Tomita M."/>
            <person name="Arakawa K."/>
        </authorList>
    </citation>
    <scope>NUCLEOTIDE SEQUENCE [LARGE SCALE GENOMIC DNA]</scope>
</reference>
<dbReference type="InterPro" id="IPR000436">
    <property type="entry name" value="Sushi_SCR_CCP_dom"/>
</dbReference>
<organism evidence="5 6">
    <name type="scientific">Araneus ventricosus</name>
    <name type="common">Orbweaver spider</name>
    <name type="synonym">Epeira ventricosa</name>
    <dbReference type="NCBI Taxonomy" id="182803"/>
    <lineage>
        <taxon>Eukaryota</taxon>
        <taxon>Metazoa</taxon>
        <taxon>Ecdysozoa</taxon>
        <taxon>Arthropoda</taxon>
        <taxon>Chelicerata</taxon>
        <taxon>Arachnida</taxon>
        <taxon>Araneae</taxon>
        <taxon>Araneomorphae</taxon>
        <taxon>Entelegynae</taxon>
        <taxon>Araneoidea</taxon>
        <taxon>Araneidae</taxon>
        <taxon>Araneus</taxon>
    </lineage>
</organism>
<sequence>MRGTIFFLGKLQKSSDVAAADDGKRFSRLFAYSRNFKLQLKDRIISRYPDTENARLKALLQDLQLGDNTPLQQQILCDPVVGKVSPSEGEWENDGKSSEFSVGAERTLKCKPGYYSEGEPITMTCLENGTWTRTSATCQKDKLQVDYKILAIIIGSVAAIITLVLVGLIIFLITKKLGGASVIEKPRENNSYSMLPSIGFHTNTGLSEIESSTVYIMK</sequence>
<keyword evidence="2" id="KW-0768">Sushi</keyword>
<dbReference type="Proteomes" id="UP000499080">
    <property type="component" value="Unassembled WGS sequence"/>
</dbReference>
<keyword evidence="3" id="KW-0472">Membrane</keyword>
<dbReference type="PROSITE" id="PS50923">
    <property type="entry name" value="SUSHI"/>
    <property type="match status" value="1"/>
</dbReference>
<evidence type="ECO:0000256" key="1">
    <source>
        <dbReference type="ARBA" id="ARBA00023157"/>
    </source>
</evidence>
<dbReference type="InterPro" id="IPR035976">
    <property type="entry name" value="Sushi/SCR/CCP_sf"/>
</dbReference>
<dbReference type="CDD" id="cd00033">
    <property type="entry name" value="CCP"/>
    <property type="match status" value="1"/>
</dbReference>
<gene>
    <name evidence="5" type="ORF">AVEN_83742_1</name>
</gene>
<feature type="domain" description="Sushi" evidence="4">
    <location>
        <begin position="75"/>
        <end position="140"/>
    </location>
</feature>
<keyword evidence="6" id="KW-1185">Reference proteome</keyword>
<evidence type="ECO:0000259" key="4">
    <source>
        <dbReference type="PROSITE" id="PS50923"/>
    </source>
</evidence>
<protein>
    <recommendedName>
        <fullName evidence="4">Sushi domain-containing protein</fullName>
    </recommendedName>
</protein>
<keyword evidence="3" id="KW-0812">Transmembrane</keyword>
<keyword evidence="1" id="KW-1015">Disulfide bond</keyword>
<dbReference type="Pfam" id="PF00084">
    <property type="entry name" value="Sushi"/>
    <property type="match status" value="1"/>
</dbReference>
<proteinExistence type="predicted"/>